<dbReference type="EMBL" id="JAJSOF020000019">
    <property type="protein sequence ID" value="KAJ4438073.1"/>
    <property type="molecule type" value="Genomic_DNA"/>
</dbReference>
<comment type="caution">
    <text evidence="1">The sequence shown here is derived from an EMBL/GenBank/DDBJ whole genome shotgun (WGS) entry which is preliminary data.</text>
</comment>
<proteinExistence type="predicted"/>
<protein>
    <submittedName>
        <fullName evidence="1">Uncharacterized protein</fullName>
    </submittedName>
</protein>
<sequence>MSTPPENLHHSSRSVDWCSERFSNCDVNTSLTGNLSDTPAFDNHDTSTTTDNDFNLNAPVTTSCVDISSDSSDFVTCHLCPSGSAKLFKGSRGLRVHWSRAHPNIPFAPNNIPFPKSSLDDFQTCLIHSKQHIHVLRRIPKGARALAASRLSHFISQCLSQNSVESWYNLLLFAYIALRVPEKSGKKSLVSKIKDNINNFQIADIKTSSKSFKSSHVRHIEQKVADCDIRGAVRILSSDDGVADFNISNYQALLDKHPVPSRPNTFPDPLILTDHLLKISEDNVIVGLRSFPKGSVSGIDGLRPQHLQDLVSISAGDSGKRLLISISNLCGCYA</sequence>
<accession>A0ABQ8SV39</accession>
<evidence type="ECO:0000313" key="2">
    <source>
        <dbReference type="Proteomes" id="UP001148838"/>
    </source>
</evidence>
<gene>
    <name evidence="1" type="ORF">ANN_14012</name>
</gene>
<reference evidence="1 2" key="1">
    <citation type="journal article" date="2022" name="Allergy">
        <title>Genome assembly and annotation of Periplaneta americana reveal a comprehensive cockroach allergen profile.</title>
        <authorList>
            <person name="Wang L."/>
            <person name="Xiong Q."/>
            <person name="Saelim N."/>
            <person name="Wang L."/>
            <person name="Nong W."/>
            <person name="Wan A.T."/>
            <person name="Shi M."/>
            <person name="Liu X."/>
            <person name="Cao Q."/>
            <person name="Hui J.H.L."/>
            <person name="Sookrung N."/>
            <person name="Leung T.F."/>
            <person name="Tungtrongchitr A."/>
            <person name="Tsui S.K.W."/>
        </authorList>
    </citation>
    <scope>NUCLEOTIDE SEQUENCE [LARGE SCALE GENOMIC DNA]</scope>
    <source>
        <strain evidence="1">PWHHKU_190912</strain>
    </source>
</reference>
<keyword evidence="2" id="KW-1185">Reference proteome</keyword>
<dbReference type="Proteomes" id="UP001148838">
    <property type="component" value="Unassembled WGS sequence"/>
</dbReference>
<name>A0ABQ8SV39_PERAM</name>
<evidence type="ECO:0000313" key="1">
    <source>
        <dbReference type="EMBL" id="KAJ4438073.1"/>
    </source>
</evidence>
<organism evidence="1 2">
    <name type="scientific">Periplaneta americana</name>
    <name type="common">American cockroach</name>
    <name type="synonym">Blatta americana</name>
    <dbReference type="NCBI Taxonomy" id="6978"/>
    <lineage>
        <taxon>Eukaryota</taxon>
        <taxon>Metazoa</taxon>
        <taxon>Ecdysozoa</taxon>
        <taxon>Arthropoda</taxon>
        <taxon>Hexapoda</taxon>
        <taxon>Insecta</taxon>
        <taxon>Pterygota</taxon>
        <taxon>Neoptera</taxon>
        <taxon>Polyneoptera</taxon>
        <taxon>Dictyoptera</taxon>
        <taxon>Blattodea</taxon>
        <taxon>Blattoidea</taxon>
        <taxon>Blattidae</taxon>
        <taxon>Blattinae</taxon>
        <taxon>Periplaneta</taxon>
    </lineage>
</organism>